<proteinExistence type="predicted"/>
<keyword evidence="2" id="KW-1185">Reference proteome</keyword>
<sequence>MTVSMQSEGNIRGLSFLAVTSSVEFGRVRVDRLHCYLARVMCSYNGKCVLDLRTRCCLAAHKYALAIDLYTKAIELNQDNAVYLANRAFAHTKMDEYEHTIQDASKAIEVDPKYSKGCYRRGAAYLAVGKFQDAHKDFQLDNNLDLVVRSHEVKDVGYEIEREGKLITVFSAPNYCDQMGNEGAFIRFIAPDLKPDIVILSVVPHPDVKPVAYANNFLWMFSKILQLSVLKGRRKSKGSEEEEEEERKKGFLEHSWVLRQA</sequence>
<name>A0ACB9MMP0_9MYRT</name>
<evidence type="ECO:0000313" key="2">
    <source>
        <dbReference type="Proteomes" id="UP001057402"/>
    </source>
</evidence>
<reference evidence="2" key="1">
    <citation type="journal article" date="2023" name="Front. Plant Sci.">
        <title>Chromosomal-level genome assembly of Melastoma candidum provides insights into trichome evolution.</title>
        <authorList>
            <person name="Zhong Y."/>
            <person name="Wu W."/>
            <person name="Sun C."/>
            <person name="Zou P."/>
            <person name="Liu Y."/>
            <person name="Dai S."/>
            <person name="Zhou R."/>
        </authorList>
    </citation>
    <scope>NUCLEOTIDE SEQUENCE [LARGE SCALE GENOMIC DNA]</scope>
</reference>
<gene>
    <name evidence="1" type="ORF">MLD38_030589</name>
</gene>
<accession>A0ACB9MMP0</accession>
<organism evidence="1 2">
    <name type="scientific">Melastoma candidum</name>
    <dbReference type="NCBI Taxonomy" id="119954"/>
    <lineage>
        <taxon>Eukaryota</taxon>
        <taxon>Viridiplantae</taxon>
        <taxon>Streptophyta</taxon>
        <taxon>Embryophyta</taxon>
        <taxon>Tracheophyta</taxon>
        <taxon>Spermatophyta</taxon>
        <taxon>Magnoliopsida</taxon>
        <taxon>eudicotyledons</taxon>
        <taxon>Gunneridae</taxon>
        <taxon>Pentapetalae</taxon>
        <taxon>rosids</taxon>
        <taxon>malvids</taxon>
        <taxon>Myrtales</taxon>
        <taxon>Melastomataceae</taxon>
        <taxon>Melastomatoideae</taxon>
        <taxon>Melastomateae</taxon>
        <taxon>Melastoma</taxon>
    </lineage>
</organism>
<dbReference type="Proteomes" id="UP001057402">
    <property type="component" value="Chromosome 9"/>
</dbReference>
<evidence type="ECO:0000313" key="1">
    <source>
        <dbReference type="EMBL" id="KAI4325170.1"/>
    </source>
</evidence>
<dbReference type="EMBL" id="CM042888">
    <property type="protein sequence ID" value="KAI4325170.1"/>
    <property type="molecule type" value="Genomic_DNA"/>
</dbReference>
<protein>
    <submittedName>
        <fullName evidence="1">Uncharacterized protein</fullName>
    </submittedName>
</protein>
<comment type="caution">
    <text evidence="1">The sequence shown here is derived from an EMBL/GenBank/DDBJ whole genome shotgun (WGS) entry which is preliminary data.</text>
</comment>